<protein>
    <submittedName>
        <fullName evidence="1">Uncharacterized protein</fullName>
    </submittedName>
</protein>
<evidence type="ECO:0000313" key="1">
    <source>
        <dbReference type="EMBL" id="GIY10663.1"/>
    </source>
</evidence>
<organism evidence="1 2">
    <name type="scientific">Caerostris extrusa</name>
    <name type="common">Bark spider</name>
    <name type="synonym">Caerostris bankana</name>
    <dbReference type="NCBI Taxonomy" id="172846"/>
    <lineage>
        <taxon>Eukaryota</taxon>
        <taxon>Metazoa</taxon>
        <taxon>Ecdysozoa</taxon>
        <taxon>Arthropoda</taxon>
        <taxon>Chelicerata</taxon>
        <taxon>Arachnida</taxon>
        <taxon>Araneae</taxon>
        <taxon>Araneomorphae</taxon>
        <taxon>Entelegynae</taxon>
        <taxon>Araneoidea</taxon>
        <taxon>Araneidae</taxon>
        <taxon>Caerostris</taxon>
    </lineage>
</organism>
<accession>A0AAV4QLW1</accession>
<proteinExistence type="predicted"/>
<name>A0AAV4QLW1_CAEEX</name>
<dbReference type="EMBL" id="BPLR01006550">
    <property type="protein sequence ID" value="GIY10663.1"/>
    <property type="molecule type" value="Genomic_DNA"/>
</dbReference>
<dbReference type="Proteomes" id="UP001054945">
    <property type="component" value="Unassembled WGS sequence"/>
</dbReference>
<dbReference type="AlphaFoldDB" id="A0AAV4QLW1"/>
<evidence type="ECO:0000313" key="2">
    <source>
        <dbReference type="Proteomes" id="UP001054945"/>
    </source>
</evidence>
<comment type="caution">
    <text evidence="1">The sequence shown here is derived from an EMBL/GenBank/DDBJ whole genome shotgun (WGS) entry which is preliminary data.</text>
</comment>
<reference evidence="1 2" key="1">
    <citation type="submission" date="2021-06" db="EMBL/GenBank/DDBJ databases">
        <title>Caerostris extrusa draft genome.</title>
        <authorList>
            <person name="Kono N."/>
            <person name="Arakawa K."/>
        </authorList>
    </citation>
    <scope>NUCLEOTIDE SEQUENCE [LARGE SCALE GENOMIC DNA]</scope>
</reference>
<keyword evidence="2" id="KW-1185">Reference proteome</keyword>
<gene>
    <name evidence="1" type="ORF">CEXT_55771</name>
</gene>
<sequence length="101" mass="11721">MSFRTITLLSSQGSELTMTTARGSKFIIPLKGKKALQTHPFAWPRYKMCLEVNKPFFWLRLESFSEENLRTLFLLKLLHQKLHNVSPDSCRNISAFCSSRI</sequence>